<evidence type="ECO:0000313" key="2">
    <source>
        <dbReference type="Proteomes" id="UP001458415"/>
    </source>
</evidence>
<protein>
    <submittedName>
        <fullName evidence="1">Uncharacterized protein</fullName>
    </submittedName>
</protein>
<reference evidence="1 2" key="1">
    <citation type="submission" date="2024-06" db="EMBL/GenBank/DDBJ databases">
        <title>The Natural Products Discovery Center: Release of the First 8490 Sequenced Strains for Exploring Actinobacteria Biosynthetic Diversity.</title>
        <authorList>
            <person name="Kalkreuter E."/>
            <person name="Kautsar S.A."/>
            <person name="Yang D."/>
            <person name="Bader C.D."/>
            <person name="Teijaro C.N."/>
            <person name="Fluegel L."/>
            <person name="Davis C.M."/>
            <person name="Simpson J.R."/>
            <person name="Lauterbach L."/>
            <person name="Steele A.D."/>
            <person name="Gui C."/>
            <person name="Meng S."/>
            <person name="Li G."/>
            <person name="Viehrig K."/>
            <person name="Ye F."/>
            <person name="Su P."/>
            <person name="Kiefer A.F."/>
            <person name="Nichols A."/>
            <person name="Cepeda A.J."/>
            <person name="Yan W."/>
            <person name="Fan B."/>
            <person name="Jiang Y."/>
            <person name="Adhikari A."/>
            <person name="Zheng C.-J."/>
            <person name="Schuster L."/>
            <person name="Cowan T.M."/>
            <person name="Smanski M.J."/>
            <person name="Chevrette M.G."/>
            <person name="De Carvalho L.P.S."/>
            <person name="Shen B."/>
        </authorList>
    </citation>
    <scope>NUCLEOTIDE SEQUENCE [LARGE SCALE GENOMIC DNA]</scope>
    <source>
        <strain evidence="1 2">NPDC000634</strain>
    </source>
</reference>
<sequence length="52" mass="5974">MEGVRQSHERERHKGIGGGWPRLVRWAYECWLETQRRPGPEASERAQPSGGT</sequence>
<evidence type="ECO:0000313" key="1">
    <source>
        <dbReference type="EMBL" id="MER6982220.1"/>
    </source>
</evidence>
<accession>A0ABV1WDH7</accession>
<gene>
    <name evidence="1" type="ORF">ABT317_35940</name>
</gene>
<comment type="caution">
    <text evidence="1">The sequence shown here is derived from an EMBL/GenBank/DDBJ whole genome shotgun (WGS) entry which is preliminary data.</text>
</comment>
<keyword evidence="2" id="KW-1185">Reference proteome</keyword>
<name>A0ABV1WDH7_9ACTN</name>
<dbReference type="RefSeq" id="WP_158103974.1">
    <property type="nucleotide sequence ID" value="NZ_MUBM01000340.1"/>
</dbReference>
<organism evidence="1 2">
    <name type="scientific">Streptomyces carpinensis</name>
    <dbReference type="NCBI Taxonomy" id="66369"/>
    <lineage>
        <taxon>Bacteria</taxon>
        <taxon>Bacillati</taxon>
        <taxon>Actinomycetota</taxon>
        <taxon>Actinomycetes</taxon>
        <taxon>Kitasatosporales</taxon>
        <taxon>Streptomycetaceae</taxon>
        <taxon>Streptomyces</taxon>
    </lineage>
</organism>
<dbReference type="Proteomes" id="UP001458415">
    <property type="component" value="Unassembled WGS sequence"/>
</dbReference>
<proteinExistence type="predicted"/>
<dbReference type="EMBL" id="JBEPCU010000968">
    <property type="protein sequence ID" value="MER6982220.1"/>
    <property type="molecule type" value="Genomic_DNA"/>
</dbReference>